<dbReference type="Gene3D" id="1.10.10.10">
    <property type="entry name" value="Winged helix-like DNA-binding domain superfamily/Winged helix DNA-binding domain"/>
    <property type="match status" value="1"/>
</dbReference>
<dbReference type="Pfam" id="PF12840">
    <property type="entry name" value="HTH_20"/>
    <property type="match status" value="1"/>
</dbReference>
<dbReference type="AlphaFoldDB" id="A0A0F7FS14"/>
<dbReference type="RefSeq" id="WP_030726066.1">
    <property type="nucleotide sequence ID" value="NZ_CP009922.3"/>
</dbReference>
<dbReference type="PANTHER" id="PTHR33154">
    <property type="entry name" value="TRANSCRIPTIONAL REGULATOR, ARSR FAMILY"/>
    <property type="match status" value="1"/>
</dbReference>
<evidence type="ECO:0000259" key="4">
    <source>
        <dbReference type="SMART" id="SM00418"/>
    </source>
</evidence>
<dbReference type="InterPro" id="IPR051081">
    <property type="entry name" value="HTH_MetalResp_TranReg"/>
</dbReference>
<evidence type="ECO:0000256" key="2">
    <source>
        <dbReference type="ARBA" id="ARBA00023125"/>
    </source>
</evidence>
<dbReference type="InterPro" id="IPR036390">
    <property type="entry name" value="WH_DNA-bd_sf"/>
</dbReference>
<organism evidence="5 6">
    <name type="scientific">Streptomyces xiamenensis</name>
    <dbReference type="NCBI Taxonomy" id="408015"/>
    <lineage>
        <taxon>Bacteria</taxon>
        <taxon>Bacillati</taxon>
        <taxon>Actinomycetota</taxon>
        <taxon>Actinomycetes</taxon>
        <taxon>Kitasatosporales</taxon>
        <taxon>Streptomycetaceae</taxon>
        <taxon>Streptomyces</taxon>
    </lineage>
</organism>
<dbReference type="HOGENOM" id="CLU_087580_2_1_11"/>
<dbReference type="GO" id="GO:0003700">
    <property type="term" value="F:DNA-binding transcription factor activity"/>
    <property type="evidence" value="ECO:0007669"/>
    <property type="project" value="InterPro"/>
</dbReference>
<dbReference type="SMART" id="SM00418">
    <property type="entry name" value="HTH_ARSR"/>
    <property type="match status" value="1"/>
</dbReference>
<gene>
    <name evidence="5" type="ORF">SXIM_13950</name>
</gene>
<feature type="domain" description="HTH arsR-type" evidence="4">
    <location>
        <begin position="22"/>
        <end position="102"/>
    </location>
</feature>
<evidence type="ECO:0000256" key="1">
    <source>
        <dbReference type="ARBA" id="ARBA00023015"/>
    </source>
</evidence>
<sequence length="217" mass="24146">MTDPENPYAPHDNRDVVVLDAKGLRALAHPVRVQLLGLLRRNGPSTATLLAGRLGLTSGATSYHLRQLSAAGFVEEDEERGNARERWWRSVHRLTSFGDLTLRDREPEATLAFLQSVAVSHAQATQRTLNELDTMPREWRETLGLGDRLLRLTQQEARQLRNELDEVVARYRPASATGPGEAPEGAEGVQVVLHVLPDLEGSFDSAGRELDQNEDER</sequence>
<dbReference type="GO" id="GO:0003677">
    <property type="term" value="F:DNA binding"/>
    <property type="evidence" value="ECO:0007669"/>
    <property type="project" value="UniProtKB-KW"/>
</dbReference>
<dbReference type="SUPFAM" id="SSF46785">
    <property type="entry name" value="Winged helix' DNA-binding domain"/>
    <property type="match status" value="1"/>
</dbReference>
<evidence type="ECO:0000256" key="3">
    <source>
        <dbReference type="ARBA" id="ARBA00023163"/>
    </source>
</evidence>
<keyword evidence="6" id="KW-1185">Reference proteome</keyword>
<dbReference type="KEGG" id="sxi:SXIM_13950"/>
<accession>A0A0F7FS14</accession>
<protein>
    <submittedName>
        <fullName evidence="5">ArsR family transcriptional regulator</fullName>
    </submittedName>
</protein>
<evidence type="ECO:0000313" key="5">
    <source>
        <dbReference type="EMBL" id="AKG42779.1"/>
    </source>
</evidence>
<keyword evidence="1" id="KW-0805">Transcription regulation</keyword>
<dbReference type="CDD" id="cd00090">
    <property type="entry name" value="HTH_ARSR"/>
    <property type="match status" value="1"/>
</dbReference>
<dbReference type="EMBL" id="CP009922">
    <property type="protein sequence ID" value="AKG42779.1"/>
    <property type="molecule type" value="Genomic_DNA"/>
</dbReference>
<dbReference type="PATRIC" id="fig|408015.6.peg.1429"/>
<dbReference type="InterPro" id="IPR001845">
    <property type="entry name" value="HTH_ArsR_DNA-bd_dom"/>
</dbReference>
<dbReference type="STRING" id="408015.SXIM_13950"/>
<dbReference type="PANTHER" id="PTHR33154:SF15">
    <property type="entry name" value="REGULATORY PROTEIN ARSR"/>
    <property type="match status" value="1"/>
</dbReference>
<dbReference type="Proteomes" id="UP000034034">
    <property type="component" value="Chromosome"/>
</dbReference>
<evidence type="ECO:0000313" key="6">
    <source>
        <dbReference type="Proteomes" id="UP000034034"/>
    </source>
</evidence>
<dbReference type="InterPro" id="IPR036388">
    <property type="entry name" value="WH-like_DNA-bd_sf"/>
</dbReference>
<keyword evidence="3" id="KW-0804">Transcription</keyword>
<reference evidence="5" key="1">
    <citation type="submission" date="2019-08" db="EMBL/GenBank/DDBJ databases">
        <title>Complete genome sequence of a mangrove-derived Streptomyces xiamenensis.</title>
        <authorList>
            <person name="Xu J."/>
        </authorList>
    </citation>
    <scope>NUCLEOTIDE SEQUENCE</scope>
    <source>
        <strain evidence="5">318</strain>
    </source>
</reference>
<name>A0A0F7FS14_9ACTN</name>
<dbReference type="InterPro" id="IPR011991">
    <property type="entry name" value="ArsR-like_HTH"/>
</dbReference>
<keyword evidence="2" id="KW-0238">DNA-binding</keyword>
<proteinExistence type="predicted"/>